<dbReference type="Proteomes" id="UP000799778">
    <property type="component" value="Unassembled WGS sequence"/>
</dbReference>
<dbReference type="EMBL" id="ML978066">
    <property type="protein sequence ID" value="KAF2021132.1"/>
    <property type="molecule type" value="Genomic_DNA"/>
</dbReference>
<accession>A0A6A5Y6E3</accession>
<evidence type="ECO:0000313" key="2">
    <source>
        <dbReference type="EMBL" id="KAF2021132.1"/>
    </source>
</evidence>
<protein>
    <submittedName>
        <fullName evidence="2">Uncharacterized protein</fullName>
    </submittedName>
</protein>
<dbReference type="GeneID" id="54290037"/>
<evidence type="ECO:0000256" key="1">
    <source>
        <dbReference type="SAM" id="MobiDB-lite"/>
    </source>
</evidence>
<keyword evidence="3" id="KW-1185">Reference proteome</keyword>
<reference evidence="2" key="1">
    <citation type="journal article" date="2020" name="Stud. Mycol.">
        <title>101 Dothideomycetes genomes: a test case for predicting lifestyles and emergence of pathogens.</title>
        <authorList>
            <person name="Haridas S."/>
            <person name="Albert R."/>
            <person name="Binder M."/>
            <person name="Bloem J."/>
            <person name="Labutti K."/>
            <person name="Salamov A."/>
            <person name="Andreopoulos B."/>
            <person name="Baker S."/>
            <person name="Barry K."/>
            <person name="Bills G."/>
            <person name="Bluhm B."/>
            <person name="Cannon C."/>
            <person name="Castanera R."/>
            <person name="Culley D."/>
            <person name="Daum C."/>
            <person name="Ezra D."/>
            <person name="Gonzalez J."/>
            <person name="Henrissat B."/>
            <person name="Kuo A."/>
            <person name="Liang C."/>
            <person name="Lipzen A."/>
            <person name="Lutzoni F."/>
            <person name="Magnuson J."/>
            <person name="Mondo S."/>
            <person name="Nolan M."/>
            <person name="Ohm R."/>
            <person name="Pangilinan J."/>
            <person name="Park H.-J."/>
            <person name="Ramirez L."/>
            <person name="Alfaro M."/>
            <person name="Sun H."/>
            <person name="Tritt A."/>
            <person name="Yoshinaga Y."/>
            <person name="Zwiers L.-H."/>
            <person name="Turgeon B."/>
            <person name="Goodwin S."/>
            <person name="Spatafora J."/>
            <person name="Crous P."/>
            <person name="Grigoriev I."/>
        </authorList>
    </citation>
    <scope>NUCLEOTIDE SEQUENCE</scope>
    <source>
        <strain evidence="2">CBS 175.79</strain>
    </source>
</reference>
<gene>
    <name evidence="2" type="ORF">BU24DRAFT_469883</name>
</gene>
<organism evidence="2 3">
    <name type="scientific">Aaosphaeria arxii CBS 175.79</name>
    <dbReference type="NCBI Taxonomy" id="1450172"/>
    <lineage>
        <taxon>Eukaryota</taxon>
        <taxon>Fungi</taxon>
        <taxon>Dikarya</taxon>
        <taxon>Ascomycota</taxon>
        <taxon>Pezizomycotina</taxon>
        <taxon>Dothideomycetes</taxon>
        <taxon>Pleosporomycetidae</taxon>
        <taxon>Pleosporales</taxon>
        <taxon>Pleosporales incertae sedis</taxon>
        <taxon>Aaosphaeria</taxon>
    </lineage>
</organism>
<feature type="region of interest" description="Disordered" evidence="1">
    <location>
        <begin position="40"/>
        <end position="61"/>
    </location>
</feature>
<name>A0A6A5Y6E3_9PLEO</name>
<sequence length="233" mass="25079">MPLGILTCIVCTQHTGTQAHDHDHDGLYHDHFANNSIASHKKAVPTSNKNPPRTKVRTKEHAVHAEGLDRRLFAPPRAPVASNVGGRVGDPQRASSIITVGRRPLRSLSVQSYSPYNTLGDDHCQGSTRTHALNGSPRLKSQGCCRPVTADPLGRTGRSLSSRGKVKCGINSPESPQLNIIILIKCVNTSKCVSYVSSQSQYGIVLMVAAHHAIWGRSAGAPNKTTLARSVEF</sequence>
<evidence type="ECO:0000313" key="3">
    <source>
        <dbReference type="Proteomes" id="UP000799778"/>
    </source>
</evidence>
<proteinExistence type="predicted"/>
<dbReference type="AlphaFoldDB" id="A0A6A5Y6E3"/>
<dbReference type="RefSeq" id="XP_033389471.1">
    <property type="nucleotide sequence ID" value="XM_033532640.1"/>
</dbReference>